<dbReference type="InterPro" id="IPR013937">
    <property type="entry name" value="Sorting_nexin_C"/>
</dbReference>
<protein>
    <recommendedName>
        <fullName evidence="8">PXA domain-containing protein</fullName>
    </recommendedName>
</protein>
<dbReference type="Pfam" id="PF08628">
    <property type="entry name" value="Nexin_C"/>
    <property type="match status" value="1"/>
</dbReference>
<dbReference type="InterPro" id="IPR001683">
    <property type="entry name" value="PX_dom"/>
</dbReference>
<dbReference type="InterPro" id="IPR003114">
    <property type="entry name" value="Phox_assoc"/>
</dbReference>
<dbReference type="SMART" id="SM00312">
    <property type="entry name" value="PX"/>
    <property type="match status" value="1"/>
</dbReference>
<feature type="region of interest" description="Disordered" evidence="2">
    <location>
        <begin position="526"/>
        <end position="549"/>
    </location>
</feature>
<dbReference type="AlphaFoldDB" id="A0A8H7UUB3"/>
<keyword evidence="3" id="KW-0472">Membrane</keyword>
<proteinExistence type="inferred from homology"/>
<evidence type="ECO:0000256" key="2">
    <source>
        <dbReference type="SAM" id="MobiDB-lite"/>
    </source>
</evidence>
<gene>
    <name evidence="6" type="ORF">INT47_002933</name>
</gene>
<dbReference type="Pfam" id="PF02194">
    <property type="entry name" value="PXA"/>
    <property type="match status" value="1"/>
</dbReference>
<feature type="transmembrane region" description="Helical" evidence="3">
    <location>
        <begin position="27"/>
        <end position="48"/>
    </location>
</feature>
<evidence type="ECO:0000256" key="3">
    <source>
        <dbReference type="SAM" id="Phobius"/>
    </source>
</evidence>
<dbReference type="PANTHER" id="PTHR22775:SF47">
    <property type="entry name" value="MEIOTICALLY UP-REGULATED GENE 122 PROTEIN"/>
    <property type="match status" value="1"/>
</dbReference>
<feature type="domain" description="PX" evidence="4">
    <location>
        <begin position="324"/>
        <end position="461"/>
    </location>
</feature>
<evidence type="ECO:0000313" key="6">
    <source>
        <dbReference type="EMBL" id="KAG2195890.1"/>
    </source>
</evidence>
<dbReference type="InterPro" id="IPR036871">
    <property type="entry name" value="PX_dom_sf"/>
</dbReference>
<dbReference type="GO" id="GO:0035091">
    <property type="term" value="F:phosphatidylinositol binding"/>
    <property type="evidence" value="ECO:0007669"/>
    <property type="project" value="InterPro"/>
</dbReference>
<comment type="caution">
    <text evidence="6">The sequence shown here is derived from an EMBL/GenBank/DDBJ whole genome shotgun (WGS) entry which is preliminary data.</text>
</comment>
<dbReference type="SUPFAM" id="SSF64268">
    <property type="entry name" value="PX domain"/>
    <property type="match status" value="1"/>
</dbReference>
<reference evidence="6" key="1">
    <citation type="submission" date="2020-12" db="EMBL/GenBank/DDBJ databases">
        <title>Metabolic potential, ecology and presence of endohyphal bacteria is reflected in genomic diversity of Mucoromycotina.</title>
        <authorList>
            <person name="Muszewska A."/>
            <person name="Okrasinska A."/>
            <person name="Steczkiewicz K."/>
            <person name="Drgas O."/>
            <person name="Orlowska M."/>
            <person name="Perlinska-Lenart U."/>
            <person name="Aleksandrzak-Piekarczyk T."/>
            <person name="Szatraj K."/>
            <person name="Zielenkiewicz U."/>
            <person name="Pilsyk S."/>
            <person name="Malc E."/>
            <person name="Mieczkowski P."/>
            <person name="Kruszewska J.S."/>
            <person name="Biernat P."/>
            <person name="Pawlowska J."/>
        </authorList>
    </citation>
    <scope>NUCLEOTIDE SEQUENCE</scope>
    <source>
        <strain evidence="6">WA0000017839</strain>
    </source>
</reference>
<feature type="compositionally biased region" description="Polar residues" evidence="2">
    <location>
        <begin position="526"/>
        <end position="536"/>
    </location>
</feature>
<dbReference type="CDD" id="cd06093">
    <property type="entry name" value="PX_domain"/>
    <property type="match status" value="1"/>
</dbReference>
<sequence length="720" mass="82205">MPGILHEYTQLFNQCLPTPTDSDIKRVVPTLMVFLVVGFGLGGIYFSATAQDGPLPLEKYERHLVLSETTLEQFSNSETPEKNVQLFYPPLTTVVNQLLDYVMRDFVTSWWTPLNEHKDPTFEKLARERLNVVFLNIQKILLNQDRNDIVMSTVYGVANTLIIHMRECRALEDSHLTIDHYVKENPQSPFSQLLSRHEQHRQLRALSQTFLKRTLPAQDRDSLLLMSLLKELLANFVFGSVLENLSDPDFLNRWIIDLLSDQNKKTSEAITSTISAAVLADTLLAKEEDGLGQVTPPSTPEPQRSTMIPTQKPTMIFSKGSVHFTIMDISAPQDPESPLNKHELVYIIQIERPAMEDHAGSEGGGYVITRSYADFETFHTILHARHPKRANKLQLRLPLTQTKSWLKSASVVQPANKRLPPSSAEAVGQALERYIDTVVQDIELGTDPILLSFLRKERRSEIGSGTVVSFTQEFKEEADAALTLHDVSRSRSMFSRHSTRQDSFSDERTSLDDLRWFGKTRAGSVSSLHSNLSKNDSPTEEEENEVELTTKKENKALSPMDVELLIETTYALIVEIFNLTSSNNKAWMRRSMLNLLREIVRRTYTEFISEQYSDFVHEYMSPDAMVGMLNTLGEQFWPEGKWMLDGKEQTKRTEQDKEESKQRARQLLMTEVIPNAVRQLIGDQNCNTAMDRIWARCQDPQLNRVLILQVLERIIKPILG</sequence>
<dbReference type="OrthoDB" id="120967at2759"/>
<feature type="domain" description="PXA" evidence="5">
    <location>
        <begin position="88"/>
        <end position="263"/>
    </location>
</feature>
<dbReference type="Pfam" id="PF00787">
    <property type="entry name" value="PX"/>
    <property type="match status" value="1"/>
</dbReference>
<evidence type="ECO:0008006" key="8">
    <source>
        <dbReference type="Google" id="ProtNLM"/>
    </source>
</evidence>
<dbReference type="EMBL" id="JAEPRD010000159">
    <property type="protein sequence ID" value="KAG2195890.1"/>
    <property type="molecule type" value="Genomic_DNA"/>
</dbReference>
<keyword evidence="3" id="KW-0812">Transmembrane</keyword>
<organism evidence="6 7">
    <name type="scientific">Mucor saturninus</name>
    <dbReference type="NCBI Taxonomy" id="64648"/>
    <lineage>
        <taxon>Eukaryota</taxon>
        <taxon>Fungi</taxon>
        <taxon>Fungi incertae sedis</taxon>
        <taxon>Mucoromycota</taxon>
        <taxon>Mucoromycotina</taxon>
        <taxon>Mucoromycetes</taxon>
        <taxon>Mucorales</taxon>
        <taxon>Mucorineae</taxon>
        <taxon>Mucoraceae</taxon>
        <taxon>Mucor</taxon>
    </lineage>
</organism>
<keyword evidence="3" id="KW-1133">Transmembrane helix</keyword>
<evidence type="ECO:0000256" key="1">
    <source>
        <dbReference type="ARBA" id="ARBA00010883"/>
    </source>
</evidence>
<evidence type="ECO:0000259" key="5">
    <source>
        <dbReference type="PROSITE" id="PS51207"/>
    </source>
</evidence>
<evidence type="ECO:0000313" key="7">
    <source>
        <dbReference type="Proteomes" id="UP000603453"/>
    </source>
</evidence>
<comment type="similarity">
    <text evidence="1">Belongs to the sorting nexin family.</text>
</comment>
<dbReference type="PROSITE" id="PS50195">
    <property type="entry name" value="PX"/>
    <property type="match status" value="1"/>
</dbReference>
<name>A0A8H7UUB3_9FUNG</name>
<dbReference type="PANTHER" id="PTHR22775">
    <property type="entry name" value="SORTING NEXIN"/>
    <property type="match status" value="1"/>
</dbReference>
<evidence type="ECO:0000259" key="4">
    <source>
        <dbReference type="PROSITE" id="PS50195"/>
    </source>
</evidence>
<dbReference type="Gene3D" id="3.30.1520.10">
    <property type="entry name" value="Phox-like domain"/>
    <property type="match status" value="1"/>
</dbReference>
<dbReference type="SMART" id="SM00313">
    <property type="entry name" value="PXA"/>
    <property type="match status" value="1"/>
</dbReference>
<keyword evidence="7" id="KW-1185">Reference proteome</keyword>
<dbReference type="Proteomes" id="UP000603453">
    <property type="component" value="Unassembled WGS sequence"/>
</dbReference>
<accession>A0A8H7UUB3</accession>
<dbReference type="PROSITE" id="PS51207">
    <property type="entry name" value="PXA"/>
    <property type="match status" value="1"/>
</dbReference>